<dbReference type="EMBL" id="AAXD02000074">
    <property type="protein sequence ID" value="EDN81914.1"/>
    <property type="molecule type" value="Genomic_DNA"/>
</dbReference>
<feature type="region of interest" description="Disordered" evidence="1">
    <location>
        <begin position="35"/>
        <end position="54"/>
    </location>
</feature>
<organism evidence="2 3">
    <name type="scientific">Bifidobacterium adolescentis L2-32</name>
    <dbReference type="NCBI Taxonomy" id="411481"/>
    <lineage>
        <taxon>Bacteria</taxon>
        <taxon>Bacillati</taxon>
        <taxon>Actinomycetota</taxon>
        <taxon>Actinomycetes</taxon>
        <taxon>Bifidobacteriales</taxon>
        <taxon>Bifidobacteriaceae</taxon>
        <taxon>Bifidobacterium</taxon>
    </lineage>
</organism>
<dbReference type="Proteomes" id="UP000003773">
    <property type="component" value="Unassembled WGS sequence"/>
</dbReference>
<sequence>MEAIIESAGWTDGTRCLQERENRISMYVHAYPLIRGGHQRRGKSGTRPASSRSM</sequence>
<protein>
    <submittedName>
        <fullName evidence="2">Uncharacterized protein</fullName>
    </submittedName>
</protein>
<gene>
    <name evidence="2" type="ORF">BIFADO_02039</name>
</gene>
<reference evidence="2 3" key="1">
    <citation type="submission" date="2007-04" db="EMBL/GenBank/DDBJ databases">
        <authorList>
            <person name="Fulton L."/>
            <person name="Clifton S."/>
            <person name="Fulton B."/>
            <person name="Xu J."/>
            <person name="Minx P."/>
            <person name="Pepin K.H."/>
            <person name="Johnson M."/>
            <person name="Thiruvilangam P."/>
            <person name="Bhonagiri V."/>
            <person name="Nash W.E."/>
            <person name="Mardis E.R."/>
            <person name="Wilson R.K."/>
        </authorList>
    </citation>
    <scope>NUCLEOTIDE SEQUENCE [LARGE SCALE GENOMIC DNA]</scope>
    <source>
        <strain evidence="2 3">L2-32</strain>
    </source>
</reference>
<accession>A7A849</accession>
<reference evidence="2 3" key="2">
    <citation type="submission" date="2007-05" db="EMBL/GenBank/DDBJ databases">
        <title>Draft genome sequence of Bifidobacterium adolescentis (L2-32).</title>
        <authorList>
            <person name="Sudarsanam P."/>
            <person name="Ley R."/>
            <person name="Guruge J."/>
            <person name="Turnbaugh P.J."/>
            <person name="Mahowald M."/>
            <person name="Liep D."/>
            <person name="Gordon J."/>
        </authorList>
    </citation>
    <scope>NUCLEOTIDE SEQUENCE [LARGE SCALE GENOMIC DNA]</scope>
    <source>
        <strain evidence="2 3">L2-32</strain>
    </source>
</reference>
<proteinExistence type="predicted"/>
<evidence type="ECO:0000313" key="3">
    <source>
        <dbReference type="Proteomes" id="UP000003773"/>
    </source>
</evidence>
<name>A7A849_BIFAD</name>
<dbReference type="HOGENOM" id="CLU_3040827_0_0_11"/>
<dbReference type="AlphaFoldDB" id="A7A849"/>
<evidence type="ECO:0000313" key="2">
    <source>
        <dbReference type="EMBL" id="EDN81914.1"/>
    </source>
</evidence>
<comment type="caution">
    <text evidence="2">The sequence shown here is derived from an EMBL/GenBank/DDBJ whole genome shotgun (WGS) entry which is preliminary data.</text>
</comment>
<evidence type="ECO:0000256" key="1">
    <source>
        <dbReference type="SAM" id="MobiDB-lite"/>
    </source>
</evidence>